<sequence>MLVGIIVGLAYNLLQTPFAAYYAIRGKRIINNTKFLLFEFYGDKVILSILATAVGAAFGVTTDLKTLSDGNKGISNDVRSKYDEFYSMAFVSAGFLFIGFITSGISSITSSFAVTKEE</sequence>
<name>A0ACC0G2D9_9ERIC</name>
<evidence type="ECO:0000313" key="1">
    <source>
        <dbReference type="EMBL" id="KAI7995115.1"/>
    </source>
</evidence>
<evidence type="ECO:0000313" key="2">
    <source>
        <dbReference type="Proteomes" id="UP001060215"/>
    </source>
</evidence>
<protein>
    <submittedName>
        <fullName evidence="1">CASP-like protein 4D1</fullName>
    </submittedName>
</protein>
<organism evidence="1 2">
    <name type="scientific">Camellia lanceoleosa</name>
    <dbReference type="NCBI Taxonomy" id="1840588"/>
    <lineage>
        <taxon>Eukaryota</taxon>
        <taxon>Viridiplantae</taxon>
        <taxon>Streptophyta</taxon>
        <taxon>Embryophyta</taxon>
        <taxon>Tracheophyta</taxon>
        <taxon>Spermatophyta</taxon>
        <taxon>Magnoliopsida</taxon>
        <taxon>eudicotyledons</taxon>
        <taxon>Gunneridae</taxon>
        <taxon>Pentapetalae</taxon>
        <taxon>asterids</taxon>
        <taxon>Ericales</taxon>
        <taxon>Theaceae</taxon>
        <taxon>Camellia</taxon>
    </lineage>
</organism>
<dbReference type="EMBL" id="CM045769">
    <property type="protein sequence ID" value="KAI7995115.1"/>
    <property type="molecule type" value="Genomic_DNA"/>
</dbReference>
<dbReference type="Proteomes" id="UP001060215">
    <property type="component" value="Chromosome 12"/>
</dbReference>
<comment type="caution">
    <text evidence="1">The sequence shown here is derived from an EMBL/GenBank/DDBJ whole genome shotgun (WGS) entry which is preliminary data.</text>
</comment>
<reference evidence="1 2" key="1">
    <citation type="journal article" date="2022" name="Plant J.">
        <title>Chromosome-level genome of Camellia lanceoleosa provides a valuable resource for understanding genome evolution and self-incompatibility.</title>
        <authorList>
            <person name="Gong W."/>
            <person name="Xiao S."/>
            <person name="Wang L."/>
            <person name="Liao Z."/>
            <person name="Chang Y."/>
            <person name="Mo W."/>
            <person name="Hu G."/>
            <person name="Li W."/>
            <person name="Zhao G."/>
            <person name="Zhu H."/>
            <person name="Hu X."/>
            <person name="Ji K."/>
            <person name="Xiang X."/>
            <person name="Song Q."/>
            <person name="Yuan D."/>
            <person name="Jin S."/>
            <person name="Zhang L."/>
        </authorList>
    </citation>
    <scope>NUCLEOTIDE SEQUENCE [LARGE SCALE GENOMIC DNA]</scope>
    <source>
        <strain evidence="1">SQ_2022a</strain>
    </source>
</reference>
<proteinExistence type="predicted"/>
<accession>A0ACC0G2D9</accession>
<gene>
    <name evidence="1" type="ORF">LOK49_LG11G00350</name>
</gene>
<keyword evidence="2" id="KW-1185">Reference proteome</keyword>